<organism evidence="1">
    <name type="scientific">marine sediment metagenome</name>
    <dbReference type="NCBI Taxonomy" id="412755"/>
    <lineage>
        <taxon>unclassified sequences</taxon>
        <taxon>metagenomes</taxon>
        <taxon>ecological metagenomes</taxon>
    </lineage>
</organism>
<gene>
    <name evidence="1" type="ORF">S01H4_53171</name>
</gene>
<name>X1D906_9ZZZZ</name>
<dbReference type="AlphaFoldDB" id="X1D906"/>
<accession>X1D906</accession>
<reference evidence="1" key="1">
    <citation type="journal article" date="2014" name="Front. Microbiol.">
        <title>High frequency of phylogenetically diverse reductive dehalogenase-homologous genes in deep subseafloor sedimentary metagenomes.</title>
        <authorList>
            <person name="Kawai M."/>
            <person name="Futagami T."/>
            <person name="Toyoda A."/>
            <person name="Takaki Y."/>
            <person name="Nishi S."/>
            <person name="Hori S."/>
            <person name="Arai W."/>
            <person name="Tsubouchi T."/>
            <person name="Morono Y."/>
            <person name="Uchiyama I."/>
            <person name="Ito T."/>
            <person name="Fujiyama A."/>
            <person name="Inagaki F."/>
            <person name="Takami H."/>
        </authorList>
    </citation>
    <scope>NUCLEOTIDE SEQUENCE</scope>
    <source>
        <strain evidence="1">Expedition CK06-06</strain>
    </source>
</reference>
<dbReference type="EMBL" id="BART01030449">
    <property type="protein sequence ID" value="GAH17256.1"/>
    <property type="molecule type" value="Genomic_DNA"/>
</dbReference>
<sequence length="113" mass="13059">LYVISDSPGILKMYARNFNEETGFWRMGKGCVLKRKYRSAVCLSARCGIPVKPEKSGGFLLGILHKDQKFILGEYRRWTKNKSFNTMNQVINDLRKKIKKEIRDENSANSKQA</sequence>
<protein>
    <submittedName>
        <fullName evidence="1">Uncharacterized protein</fullName>
    </submittedName>
</protein>
<evidence type="ECO:0000313" key="1">
    <source>
        <dbReference type="EMBL" id="GAH17256.1"/>
    </source>
</evidence>
<proteinExistence type="predicted"/>
<feature type="non-terminal residue" evidence="1">
    <location>
        <position position="1"/>
    </location>
</feature>
<comment type="caution">
    <text evidence="1">The sequence shown here is derived from an EMBL/GenBank/DDBJ whole genome shotgun (WGS) entry which is preliminary data.</text>
</comment>